<dbReference type="EC" id="1.3.1.54" evidence="4"/>
<dbReference type="PROSITE" id="PS51014">
    <property type="entry name" value="COBK_CBIJ"/>
    <property type="match status" value="1"/>
</dbReference>
<dbReference type="STRING" id="441103.TRN7648_01107"/>
<dbReference type="Pfam" id="PF02571">
    <property type="entry name" value="CbiJ"/>
    <property type="match status" value="1"/>
</dbReference>
<dbReference type="Proteomes" id="UP000054935">
    <property type="component" value="Unassembled WGS sequence"/>
</dbReference>
<dbReference type="EMBL" id="CYSE01000002">
    <property type="protein sequence ID" value="CUH76746.1"/>
    <property type="molecule type" value="Genomic_DNA"/>
</dbReference>
<name>A0A0P1G532_9RHOB</name>
<protein>
    <submittedName>
        <fullName evidence="4">Precorrin-6A reductase</fullName>
        <ecNumber evidence="4">1.3.1.54</ecNumber>
    </submittedName>
</protein>
<evidence type="ECO:0000313" key="5">
    <source>
        <dbReference type="Proteomes" id="UP000054935"/>
    </source>
</evidence>
<evidence type="ECO:0000313" key="4">
    <source>
        <dbReference type="EMBL" id="CUH76746.1"/>
    </source>
</evidence>
<keyword evidence="5" id="KW-1185">Reference proteome</keyword>
<dbReference type="OrthoDB" id="5183775at2"/>
<dbReference type="AlphaFoldDB" id="A0A0P1G532"/>
<proteinExistence type="predicted"/>
<accession>A0A0P1G532</accession>
<dbReference type="UniPathway" id="UPA00148"/>
<dbReference type="RefSeq" id="WP_058246642.1">
    <property type="nucleotide sequence ID" value="NZ_CYSE01000002.1"/>
</dbReference>
<dbReference type="GO" id="GO:0009236">
    <property type="term" value="P:cobalamin biosynthetic process"/>
    <property type="evidence" value="ECO:0007669"/>
    <property type="project" value="UniProtKB-UniPathway"/>
</dbReference>
<dbReference type="PANTHER" id="PTHR36925">
    <property type="entry name" value="COBALT-PRECORRIN-6A REDUCTASE"/>
    <property type="match status" value="1"/>
</dbReference>
<comment type="pathway">
    <text evidence="1">Cofactor biosynthesis; adenosylcobalamin biosynthesis.</text>
</comment>
<organism evidence="4 5">
    <name type="scientific">Tropicibacter naphthalenivorans</name>
    <dbReference type="NCBI Taxonomy" id="441103"/>
    <lineage>
        <taxon>Bacteria</taxon>
        <taxon>Pseudomonadati</taxon>
        <taxon>Pseudomonadota</taxon>
        <taxon>Alphaproteobacteria</taxon>
        <taxon>Rhodobacterales</taxon>
        <taxon>Roseobacteraceae</taxon>
        <taxon>Tropicibacter</taxon>
    </lineage>
</organism>
<dbReference type="PANTHER" id="PTHR36925:SF1">
    <property type="entry name" value="COBALT-PRECORRIN-6A REDUCTASE"/>
    <property type="match status" value="1"/>
</dbReference>
<evidence type="ECO:0000256" key="3">
    <source>
        <dbReference type="ARBA" id="ARBA00023002"/>
    </source>
</evidence>
<sequence>MTRIAIIAGSAEARALARAIPQAEVRLVSPERVAQSWPAAVSTGALEPSWIAETGAEMVIEAAHPCDIETAQAAARLARAEGLPLLQLVRPAWRAGARDRWHRLRSPEKAAEVIPKGARVLMAAGRDALVRMQALEAYVIARRIGQGGEDRFPLRRGRFQTKQGPFTVAEEMRALRKDRIDWLLVHNAGGPGGWPKLGAARRLGLPVAMIDRPRRPDGPRVQTVAEALAWIAKQ</sequence>
<dbReference type="GO" id="GO:0016994">
    <property type="term" value="F:precorrin-6A reductase activity"/>
    <property type="evidence" value="ECO:0007669"/>
    <property type="project" value="UniProtKB-EC"/>
</dbReference>
<dbReference type="InterPro" id="IPR003723">
    <property type="entry name" value="Precorrin-6x_reduct"/>
</dbReference>
<keyword evidence="3 4" id="KW-0560">Oxidoreductase</keyword>
<gene>
    <name evidence="4" type="primary">cobK_1</name>
    <name evidence="4" type="ORF">TRN7648_01107</name>
</gene>
<evidence type="ECO:0000256" key="1">
    <source>
        <dbReference type="ARBA" id="ARBA00004953"/>
    </source>
</evidence>
<evidence type="ECO:0000256" key="2">
    <source>
        <dbReference type="ARBA" id="ARBA00022573"/>
    </source>
</evidence>
<keyword evidence="2" id="KW-0169">Cobalamin biosynthesis</keyword>
<reference evidence="4 5" key="1">
    <citation type="submission" date="2015-09" db="EMBL/GenBank/DDBJ databases">
        <authorList>
            <consortium name="Swine Surveillance"/>
        </authorList>
    </citation>
    <scope>NUCLEOTIDE SEQUENCE [LARGE SCALE GENOMIC DNA]</scope>
    <source>
        <strain evidence="4 5">CECT 7648</strain>
    </source>
</reference>